<dbReference type="PANTHER" id="PTHR47506:SF1">
    <property type="entry name" value="HTH-TYPE TRANSCRIPTIONAL REGULATOR YJDC"/>
    <property type="match status" value="1"/>
</dbReference>
<feature type="DNA-binding region" description="H-T-H motif" evidence="4">
    <location>
        <begin position="26"/>
        <end position="45"/>
    </location>
</feature>
<evidence type="ECO:0000256" key="2">
    <source>
        <dbReference type="ARBA" id="ARBA00023125"/>
    </source>
</evidence>
<dbReference type="SUPFAM" id="SSF48498">
    <property type="entry name" value="Tetracyclin repressor-like, C-terminal domain"/>
    <property type="match status" value="1"/>
</dbReference>
<evidence type="ECO:0000259" key="5">
    <source>
        <dbReference type="PROSITE" id="PS50977"/>
    </source>
</evidence>
<comment type="caution">
    <text evidence="6">The sequence shown here is derived from an EMBL/GenBank/DDBJ whole genome shotgun (WGS) entry which is preliminary data.</text>
</comment>
<name>A0A1V2GYE5_9PROT</name>
<gene>
    <name evidence="6" type="ORF">BKE38_19455</name>
</gene>
<reference evidence="6 7" key="1">
    <citation type="submission" date="2016-10" db="EMBL/GenBank/DDBJ databases">
        <title>Draft Genome sequence of Roseomonas sp. strain M3.</title>
        <authorList>
            <person name="Subhash Y."/>
            <person name="Lee S."/>
        </authorList>
    </citation>
    <scope>NUCLEOTIDE SEQUENCE [LARGE SCALE GENOMIC DNA]</scope>
    <source>
        <strain evidence="6 7">M3</strain>
    </source>
</reference>
<dbReference type="InterPro" id="IPR036271">
    <property type="entry name" value="Tet_transcr_reg_TetR-rel_C_sf"/>
</dbReference>
<accession>A0A1V2GYE5</accession>
<dbReference type="PRINTS" id="PR00455">
    <property type="entry name" value="HTHTETR"/>
</dbReference>
<sequence length="187" mass="19087">MTLNSREAILAAARLRVQAHGYGGLSFRDLAAEVGIKAPSIFHHFANKAELGAAVARRYREDAAAALAALAEEGPDARASLARYPATFRGALENGNRLCLASVMAAELADLPPPVQAEVRDFAAMNIAWLAGRIAAAGLAAPEGAGPRARAVFAAVAGAQLLARGGGGVAAFDAVVDSYRAAGLIPS</sequence>
<keyword evidence="1" id="KW-0805">Transcription regulation</keyword>
<evidence type="ECO:0000313" key="7">
    <source>
        <dbReference type="Proteomes" id="UP000188879"/>
    </source>
</evidence>
<dbReference type="SUPFAM" id="SSF46689">
    <property type="entry name" value="Homeodomain-like"/>
    <property type="match status" value="1"/>
</dbReference>
<dbReference type="AlphaFoldDB" id="A0A1V2GYE5"/>
<keyword evidence="7" id="KW-1185">Reference proteome</keyword>
<evidence type="ECO:0000256" key="3">
    <source>
        <dbReference type="ARBA" id="ARBA00023163"/>
    </source>
</evidence>
<dbReference type="EMBL" id="MLCO01000205">
    <property type="protein sequence ID" value="ONG50085.1"/>
    <property type="molecule type" value="Genomic_DNA"/>
</dbReference>
<dbReference type="GO" id="GO:0003677">
    <property type="term" value="F:DNA binding"/>
    <property type="evidence" value="ECO:0007669"/>
    <property type="project" value="UniProtKB-UniRule"/>
</dbReference>
<dbReference type="PANTHER" id="PTHR47506">
    <property type="entry name" value="TRANSCRIPTIONAL REGULATORY PROTEIN"/>
    <property type="match status" value="1"/>
</dbReference>
<feature type="domain" description="HTH tetR-type" evidence="5">
    <location>
        <begin position="3"/>
        <end position="63"/>
    </location>
</feature>
<evidence type="ECO:0000256" key="4">
    <source>
        <dbReference type="PROSITE-ProRule" id="PRU00335"/>
    </source>
</evidence>
<proteinExistence type="predicted"/>
<organism evidence="6 7">
    <name type="scientific">Teichococcus deserti</name>
    <dbReference type="NCBI Taxonomy" id="1817963"/>
    <lineage>
        <taxon>Bacteria</taxon>
        <taxon>Pseudomonadati</taxon>
        <taxon>Pseudomonadota</taxon>
        <taxon>Alphaproteobacteria</taxon>
        <taxon>Acetobacterales</taxon>
        <taxon>Roseomonadaceae</taxon>
        <taxon>Roseomonas</taxon>
    </lineage>
</organism>
<keyword evidence="3" id="KW-0804">Transcription</keyword>
<dbReference type="InterPro" id="IPR009057">
    <property type="entry name" value="Homeodomain-like_sf"/>
</dbReference>
<keyword evidence="2 4" id="KW-0238">DNA-binding</keyword>
<dbReference type="RefSeq" id="WP_076958970.1">
    <property type="nucleotide sequence ID" value="NZ_MLCO01000205.1"/>
</dbReference>
<dbReference type="InterPro" id="IPR001647">
    <property type="entry name" value="HTH_TetR"/>
</dbReference>
<dbReference type="Gene3D" id="1.10.357.10">
    <property type="entry name" value="Tetracycline Repressor, domain 2"/>
    <property type="match status" value="1"/>
</dbReference>
<protein>
    <submittedName>
        <fullName evidence="6">TetR family transcriptional regulator</fullName>
    </submittedName>
</protein>
<dbReference type="Pfam" id="PF00440">
    <property type="entry name" value="TetR_N"/>
    <property type="match status" value="1"/>
</dbReference>
<evidence type="ECO:0000313" key="6">
    <source>
        <dbReference type="EMBL" id="ONG50085.1"/>
    </source>
</evidence>
<dbReference type="PROSITE" id="PS50977">
    <property type="entry name" value="HTH_TETR_2"/>
    <property type="match status" value="1"/>
</dbReference>
<evidence type="ECO:0000256" key="1">
    <source>
        <dbReference type="ARBA" id="ARBA00023015"/>
    </source>
</evidence>
<dbReference type="Proteomes" id="UP000188879">
    <property type="component" value="Unassembled WGS sequence"/>
</dbReference>